<protein>
    <submittedName>
        <fullName evidence="2">Uncharacterized protein</fullName>
    </submittedName>
</protein>
<accession>A0AAW1Q0U6</accession>
<feature type="region of interest" description="Disordered" evidence="1">
    <location>
        <begin position="252"/>
        <end position="273"/>
    </location>
</feature>
<keyword evidence="3" id="KW-1185">Reference proteome</keyword>
<evidence type="ECO:0000313" key="3">
    <source>
        <dbReference type="Proteomes" id="UP001489004"/>
    </source>
</evidence>
<proteinExistence type="predicted"/>
<dbReference type="EMBL" id="JALJOR010000006">
    <property type="protein sequence ID" value="KAK9815730.1"/>
    <property type="molecule type" value="Genomic_DNA"/>
</dbReference>
<evidence type="ECO:0000313" key="2">
    <source>
        <dbReference type="EMBL" id="KAK9815730.1"/>
    </source>
</evidence>
<evidence type="ECO:0000256" key="1">
    <source>
        <dbReference type="SAM" id="MobiDB-lite"/>
    </source>
</evidence>
<reference evidence="2 3" key="1">
    <citation type="journal article" date="2024" name="Nat. Commun.">
        <title>Phylogenomics reveals the evolutionary origins of lichenization in chlorophyte algae.</title>
        <authorList>
            <person name="Puginier C."/>
            <person name="Libourel C."/>
            <person name="Otte J."/>
            <person name="Skaloud P."/>
            <person name="Haon M."/>
            <person name="Grisel S."/>
            <person name="Petersen M."/>
            <person name="Berrin J.G."/>
            <person name="Delaux P.M."/>
            <person name="Dal Grande F."/>
            <person name="Keller J."/>
        </authorList>
    </citation>
    <scope>NUCLEOTIDE SEQUENCE [LARGE SCALE GENOMIC DNA]</scope>
    <source>
        <strain evidence="2 3">SAG 2043</strain>
    </source>
</reference>
<name>A0AAW1Q0U6_9CHLO</name>
<organism evidence="2 3">
    <name type="scientific">[Myrmecia] bisecta</name>
    <dbReference type="NCBI Taxonomy" id="41462"/>
    <lineage>
        <taxon>Eukaryota</taxon>
        <taxon>Viridiplantae</taxon>
        <taxon>Chlorophyta</taxon>
        <taxon>core chlorophytes</taxon>
        <taxon>Trebouxiophyceae</taxon>
        <taxon>Trebouxiales</taxon>
        <taxon>Trebouxiaceae</taxon>
        <taxon>Myrmecia</taxon>
    </lineage>
</organism>
<comment type="caution">
    <text evidence="2">The sequence shown here is derived from an EMBL/GenBank/DDBJ whole genome shotgun (WGS) entry which is preliminary data.</text>
</comment>
<gene>
    <name evidence="2" type="ORF">WJX72_008687</name>
</gene>
<dbReference type="Proteomes" id="UP001489004">
    <property type="component" value="Unassembled WGS sequence"/>
</dbReference>
<feature type="compositionally biased region" description="Low complexity" evidence="1">
    <location>
        <begin position="256"/>
        <end position="273"/>
    </location>
</feature>
<sequence length="382" mass="41853">MVSSGAVPFGTWLSEAICLVPQQICRVEGGKLVPLSDGSRSAVDPAVTSIDQLAKSISFGMYDSVLQAASGIPVVVGMNSWERTENEDMLLALFSAALSYVTMLKIHFTFDRYVASTLERFNLGASKVKSMCGSSQQTKVYKGSLMFALKDTQASAVREIRTDFRNHLQRVVQQPDNFLSTMYSGRYTLADFPSHQTPSFYRKLEAVAAALGRVDTQFHSGNDVASMAHDDAGSLGLVTVKTVRQWRWFDEDEESSGVAGDAPGADVDAPDAPSLPCKQPYGSPHVQHWCLTGECIKRCALCDDMCASHDHFHDDTPGAVHLCSRQHACVDPNLAGHPAKLCESPGTCEIRPHPTVETRTFAGHFDEFEYTYKVQQVEAMMP</sequence>
<dbReference type="AlphaFoldDB" id="A0AAW1Q0U6"/>